<proteinExistence type="predicted"/>
<feature type="transmembrane region" description="Helical" evidence="1">
    <location>
        <begin position="15"/>
        <end position="36"/>
    </location>
</feature>
<sequence length="37" mass="4002">EIINIGKRFGFSDGFLLGGVVATLISNAIWVIVYNFG</sequence>
<evidence type="ECO:0000256" key="1">
    <source>
        <dbReference type="SAM" id="Phobius"/>
    </source>
</evidence>
<keyword evidence="1" id="KW-1133">Transmembrane helix</keyword>
<reference evidence="2" key="1">
    <citation type="journal article" date="2014" name="Front. Microbiol.">
        <title>High frequency of phylogenetically diverse reductive dehalogenase-homologous genes in deep subseafloor sedimentary metagenomes.</title>
        <authorList>
            <person name="Kawai M."/>
            <person name="Futagami T."/>
            <person name="Toyoda A."/>
            <person name="Takaki Y."/>
            <person name="Nishi S."/>
            <person name="Hori S."/>
            <person name="Arai W."/>
            <person name="Tsubouchi T."/>
            <person name="Morono Y."/>
            <person name="Uchiyama I."/>
            <person name="Ito T."/>
            <person name="Fujiyama A."/>
            <person name="Inagaki F."/>
            <person name="Takami H."/>
        </authorList>
    </citation>
    <scope>NUCLEOTIDE SEQUENCE</scope>
    <source>
        <strain evidence="2">Expedition CK06-06</strain>
    </source>
</reference>
<evidence type="ECO:0000313" key="2">
    <source>
        <dbReference type="EMBL" id="GAH03988.1"/>
    </source>
</evidence>
<organism evidence="2">
    <name type="scientific">marine sediment metagenome</name>
    <dbReference type="NCBI Taxonomy" id="412755"/>
    <lineage>
        <taxon>unclassified sequences</taxon>
        <taxon>metagenomes</taxon>
        <taxon>ecological metagenomes</taxon>
    </lineage>
</organism>
<keyword evidence="1" id="KW-0472">Membrane</keyword>
<accession>X1E5S7</accession>
<name>X1E5S7_9ZZZZ</name>
<protein>
    <submittedName>
        <fullName evidence="2">Uncharacterized protein</fullName>
    </submittedName>
</protein>
<gene>
    <name evidence="2" type="ORF">S01H4_44127</name>
</gene>
<dbReference type="AlphaFoldDB" id="X1E5S7"/>
<keyword evidence="1" id="KW-0812">Transmembrane</keyword>
<dbReference type="EMBL" id="BART01024426">
    <property type="protein sequence ID" value="GAH03988.1"/>
    <property type="molecule type" value="Genomic_DNA"/>
</dbReference>
<feature type="non-terminal residue" evidence="2">
    <location>
        <position position="1"/>
    </location>
</feature>
<comment type="caution">
    <text evidence="2">The sequence shown here is derived from an EMBL/GenBank/DDBJ whole genome shotgun (WGS) entry which is preliminary data.</text>
</comment>